<keyword evidence="3" id="KW-0819">tRNA processing</keyword>
<evidence type="ECO:0000313" key="9">
    <source>
        <dbReference type="Proteomes" id="UP000774699"/>
    </source>
</evidence>
<gene>
    <name evidence="8" type="primary">tgt</name>
    <name evidence="8" type="ORF">FJY86_04170</name>
</gene>
<dbReference type="Pfam" id="PF01702">
    <property type="entry name" value="TGT"/>
    <property type="match status" value="1"/>
</dbReference>
<dbReference type="GO" id="GO:0005829">
    <property type="term" value="C:cytosol"/>
    <property type="evidence" value="ECO:0007669"/>
    <property type="project" value="TreeGrafter"/>
</dbReference>
<dbReference type="EMBL" id="VGJJ01000037">
    <property type="protein sequence ID" value="MBM3282505.1"/>
    <property type="molecule type" value="Genomic_DNA"/>
</dbReference>
<evidence type="ECO:0000256" key="2">
    <source>
        <dbReference type="ARBA" id="ARBA00022679"/>
    </source>
</evidence>
<dbReference type="GO" id="GO:0046872">
    <property type="term" value="F:metal ion binding"/>
    <property type="evidence" value="ECO:0007669"/>
    <property type="project" value="UniProtKB-KW"/>
</dbReference>
<sequence>MTKSFSLTHSDEKSSARAGKLKLSHGEIETPFYMPVATKGSVKHLALSEVSDLGFRCMISNAFIFYLRPGLSTIKKAGGIHQFMTWKHNLFTDSGGFQLLDEVFLRERREEGVVLNNPFTKKSELFTPEKAIEVQNTLGSDVAMCLDDVPRYGEAQGKEFYAKTLTRTINWAARCEKAHENKKQLLFGINQGGTHLDLRIKGMRALNEMNFPGLALGGLAIGEPKPIMQKIITSCRKEMDEHKSMYVMGLGTPEDIIMAISSGADIFDSVFPTRTARHGLALTSKGRVSIKNNIFSKDFSPLDDECACFVCTTYSKALIHHLSKNNEESGFRFLSHHNLAFMQKTMETARTSIREGTFNVFARDFLKKYRV</sequence>
<dbReference type="PANTHER" id="PTHR43530">
    <property type="entry name" value="QUEUINE TRNA-RIBOSYLTRANSFERASE CATALYTIC SUBUNIT 1"/>
    <property type="match status" value="1"/>
</dbReference>
<evidence type="ECO:0000256" key="6">
    <source>
        <dbReference type="ARBA" id="ARBA00024223"/>
    </source>
</evidence>
<evidence type="ECO:0000259" key="7">
    <source>
        <dbReference type="Pfam" id="PF01702"/>
    </source>
</evidence>
<name>A0A8T4CBK0_9ARCH</name>
<reference evidence="8" key="1">
    <citation type="submission" date="2019-03" db="EMBL/GenBank/DDBJ databases">
        <title>Lake Tanganyika Metagenome-Assembled Genomes (MAGs).</title>
        <authorList>
            <person name="Tran P."/>
        </authorList>
    </citation>
    <scope>NUCLEOTIDE SEQUENCE</scope>
    <source>
        <strain evidence="8">M_DeepCast_50m_m2_156</strain>
    </source>
</reference>
<accession>A0A8T4CBK0</accession>
<dbReference type="NCBIfam" id="TIGR00449">
    <property type="entry name" value="tgt_general"/>
    <property type="match status" value="1"/>
</dbReference>
<dbReference type="GO" id="GO:0006400">
    <property type="term" value="P:tRNA modification"/>
    <property type="evidence" value="ECO:0007669"/>
    <property type="project" value="InterPro"/>
</dbReference>
<dbReference type="Gene3D" id="3.20.20.105">
    <property type="entry name" value="Queuine tRNA-ribosyltransferase-like"/>
    <property type="match status" value="1"/>
</dbReference>
<dbReference type="InterPro" id="IPR036511">
    <property type="entry name" value="TGT-like_sf"/>
</dbReference>
<feature type="domain" description="tRNA-guanine(15) transglycosylase-like" evidence="7">
    <location>
        <begin position="15"/>
        <end position="370"/>
    </location>
</feature>
<protein>
    <recommendedName>
        <fullName evidence="6">tRNA-guanosine(34) queuine transglycosylase</fullName>
        <ecNumber evidence="6">2.4.2.64</ecNumber>
    </recommendedName>
</protein>
<comment type="caution">
    <text evidence="8">The sequence shown here is derived from an EMBL/GenBank/DDBJ whole genome shotgun (WGS) entry which is preliminary data.</text>
</comment>
<evidence type="ECO:0000256" key="5">
    <source>
        <dbReference type="ARBA" id="ARBA00022833"/>
    </source>
</evidence>
<keyword evidence="5" id="KW-0862">Zinc</keyword>
<dbReference type="SUPFAM" id="SSF51713">
    <property type="entry name" value="tRNA-guanine transglycosylase"/>
    <property type="match status" value="1"/>
</dbReference>
<organism evidence="8 9">
    <name type="scientific">Candidatus Iainarchaeum sp</name>
    <dbReference type="NCBI Taxonomy" id="3101447"/>
    <lineage>
        <taxon>Archaea</taxon>
        <taxon>Candidatus Iainarchaeota</taxon>
        <taxon>Candidatus Iainarchaeia</taxon>
        <taxon>Candidatus Iainarchaeales</taxon>
        <taxon>Candidatus Iainarchaeaceae</taxon>
        <taxon>Candidatus Iainarchaeum</taxon>
    </lineage>
</organism>
<evidence type="ECO:0000313" key="8">
    <source>
        <dbReference type="EMBL" id="MBM3282505.1"/>
    </source>
</evidence>
<dbReference type="NCBIfam" id="TIGR00430">
    <property type="entry name" value="Q_tRNA_tgt"/>
    <property type="match status" value="1"/>
</dbReference>
<dbReference type="InterPro" id="IPR002616">
    <property type="entry name" value="tRNA_ribo_trans-like"/>
</dbReference>
<keyword evidence="2 8" id="KW-0808">Transferase</keyword>
<keyword evidence="4" id="KW-0479">Metal-binding</keyword>
<dbReference type="GO" id="GO:0008479">
    <property type="term" value="F:tRNA-guanosine(34) queuine transglycosylase activity"/>
    <property type="evidence" value="ECO:0007669"/>
    <property type="project" value="UniProtKB-EC"/>
</dbReference>
<dbReference type="EC" id="2.4.2.64" evidence="6"/>
<dbReference type="AlphaFoldDB" id="A0A8T4CBK0"/>
<dbReference type="InterPro" id="IPR004803">
    <property type="entry name" value="TGT"/>
</dbReference>
<dbReference type="Proteomes" id="UP000774699">
    <property type="component" value="Unassembled WGS sequence"/>
</dbReference>
<evidence type="ECO:0000256" key="1">
    <source>
        <dbReference type="ARBA" id="ARBA00022676"/>
    </source>
</evidence>
<evidence type="ECO:0000256" key="4">
    <source>
        <dbReference type="ARBA" id="ARBA00022723"/>
    </source>
</evidence>
<proteinExistence type="predicted"/>
<keyword evidence="1 8" id="KW-0328">Glycosyltransferase</keyword>
<evidence type="ECO:0000256" key="3">
    <source>
        <dbReference type="ARBA" id="ARBA00022694"/>
    </source>
</evidence>
<dbReference type="PANTHER" id="PTHR43530:SF1">
    <property type="entry name" value="QUEUINE TRNA-RIBOSYLTRANSFERASE CATALYTIC SUBUNIT 1"/>
    <property type="match status" value="1"/>
</dbReference>